<evidence type="ECO:0000313" key="7">
    <source>
        <dbReference type="Proteomes" id="UP000236413"/>
    </source>
</evidence>
<evidence type="ECO:0000256" key="2">
    <source>
        <dbReference type="ARBA" id="ARBA00023125"/>
    </source>
</evidence>
<feature type="transmembrane region" description="Helical" evidence="4">
    <location>
        <begin position="73"/>
        <end position="90"/>
    </location>
</feature>
<feature type="transmembrane region" description="Helical" evidence="4">
    <location>
        <begin position="46"/>
        <end position="66"/>
    </location>
</feature>
<feature type="transmembrane region" description="Helical" evidence="4">
    <location>
        <begin position="153"/>
        <end position="175"/>
    </location>
</feature>
<feature type="transmembrane region" description="Helical" evidence="4">
    <location>
        <begin position="96"/>
        <end position="115"/>
    </location>
</feature>
<keyword evidence="2" id="KW-0238">DNA-binding</keyword>
<comment type="caution">
    <text evidence="6">The sequence shown here is derived from an EMBL/GenBank/DDBJ whole genome shotgun (WGS) entry which is preliminary data.</text>
</comment>
<dbReference type="RefSeq" id="WP_109738509.1">
    <property type="nucleotide sequence ID" value="NZ_PPEG02000005.1"/>
</dbReference>
<keyword evidence="4" id="KW-0812">Transmembrane</keyword>
<dbReference type="InterPro" id="IPR009057">
    <property type="entry name" value="Homeodomain-like_sf"/>
</dbReference>
<protein>
    <recommendedName>
        <fullName evidence="5">HTH araC/xylS-type domain-containing protein</fullName>
    </recommendedName>
</protein>
<dbReference type="PROSITE" id="PS01124">
    <property type="entry name" value="HTH_ARAC_FAMILY_2"/>
    <property type="match status" value="1"/>
</dbReference>
<dbReference type="PANTHER" id="PTHR43280:SF2">
    <property type="entry name" value="HTH-TYPE TRANSCRIPTIONAL REGULATOR EXSA"/>
    <property type="match status" value="1"/>
</dbReference>
<name>A0A316WKJ6_9FLAO</name>
<organism evidence="6 7">
    <name type="scientific">Chryseobacterium viscerum</name>
    <dbReference type="NCBI Taxonomy" id="1037377"/>
    <lineage>
        <taxon>Bacteria</taxon>
        <taxon>Pseudomonadati</taxon>
        <taxon>Bacteroidota</taxon>
        <taxon>Flavobacteriia</taxon>
        <taxon>Flavobacteriales</taxon>
        <taxon>Weeksellaceae</taxon>
        <taxon>Chryseobacterium group</taxon>
        <taxon>Chryseobacterium</taxon>
    </lineage>
</organism>
<evidence type="ECO:0000256" key="4">
    <source>
        <dbReference type="SAM" id="Phobius"/>
    </source>
</evidence>
<dbReference type="Gene3D" id="1.10.10.60">
    <property type="entry name" value="Homeodomain-like"/>
    <property type="match status" value="1"/>
</dbReference>
<feature type="domain" description="HTH araC/xylS-type" evidence="5">
    <location>
        <begin position="241"/>
        <end position="345"/>
    </location>
</feature>
<dbReference type="SMART" id="SM00342">
    <property type="entry name" value="HTH_ARAC"/>
    <property type="match status" value="1"/>
</dbReference>
<keyword evidence="4" id="KW-1133">Transmembrane helix</keyword>
<sequence>MITDREFIDGSVDALKRKLISQYVYLMSGILLGYSLVFYFVINDSFFGICTFVYAILMFYTFMIIRKAYNIKLLVHLYMTYAPIFAGFVMLDFWKYSAATAMWLLPVPLGAHIFLGKKYIYIYSIYTFLIIIAVSILTKLYDFNYFKLENVKIIVISDTFVGLVNLAVISILIYYNEKIRKAEIEEHIFKQVKLSRENNLNNEKDNPLEDAGFISSVEPIEKDRTILSENENIEKYLALFNDVKMIVEEKGYFKNVDFTISELSNILKSNNLYISKSIKVNGFSNFNHYLNICRIDNVKKLLYENDISKVTLMYIYTESGFSNQSTFNRVFKQIEGITPSEYITTIKNERNDNLAHQ</sequence>
<proteinExistence type="predicted"/>
<gene>
    <name evidence="6" type="ORF">C1634_012610</name>
</gene>
<evidence type="ECO:0000256" key="1">
    <source>
        <dbReference type="ARBA" id="ARBA00023015"/>
    </source>
</evidence>
<dbReference type="AlphaFoldDB" id="A0A316WKJ6"/>
<accession>A0A316WKJ6</accession>
<dbReference type="EMBL" id="PPEG02000005">
    <property type="protein sequence ID" value="PWN60906.1"/>
    <property type="molecule type" value="Genomic_DNA"/>
</dbReference>
<dbReference type="GO" id="GO:0043565">
    <property type="term" value="F:sequence-specific DNA binding"/>
    <property type="evidence" value="ECO:0007669"/>
    <property type="project" value="InterPro"/>
</dbReference>
<evidence type="ECO:0000256" key="3">
    <source>
        <dbReference type="ARBA" id="ARBA00023163"/>
    </source>
</evidence>
<keyword evidence="3" id="KW-0804">Transcription</keyword>
<reference evidence="6 7" key="1">
    <citation type="submission" date="2018-04" db="EMBL/GenBank/DDBJ databases">
        <title>Chryseobacterium oncorhynchi 701B-08T from rainbow trout, and Chryseobacterium viscerum 687B-08T from diseased fish.</title>
        <authorList>
            <person name="Jeong J.-J."/>
            <person name="Lee Y.J."/>
            <person name="Pathiraja D."/>
            <person name="Park B."/>
            <person name="Choi I.-G."/>
            <person name="Kim K.D."/>
        </authorList>
    </citation>
    <scope>NUCLEOTIDE SEQUENCE [LARGE SCALE GENOMIC DNA]</scope>
    <source>
        <strain evidence="6 7">687B-08</strain>
    </source>
</reference>
<dbReference type="Pfam" id="PF12833">
    <property type="entry name" value="HTH_18"/>
    <property type="match status" value="1"/>
</dbReference>
<dbReference type="SUPFAM" id="SSF46689">
    <property type="entry name" value="Homeodomain-like"/>
    <property type="match status" value="1"/>
</dbReference>
<keyword evidence="4" id="KW-0472">Membrane</keyword>
<dbReference type="InterPro" id="IPR018060">
    <property type="entry name" value="HTH_AraC"/>
</dbReference>
<evidence type="ECO:0000259" key="5">
    <source>
        <dbReference type="PROSITE" id="PS01124"/>
    </source>
</evidence>
<dbReference type="PANTHER" id="PTHR43280">
    <property type="entry name" value="ARAC-FAMILY TRANSCRIPTIONAL REGULATOR"/>
    <property type="match status" value="1"/>
</dbReference>
<dbReference type="GO" id="GO:0003700">
    <property type="term" value="F:DNA-binding transcription factor activity"/>
    <property type="evidence" value="ECO:0007669"/>
    <property type="project" value="InterPro"/>
</dbReference>
<evidence type="ECO:0000313" key="6">
    <source>
        <dbReference type="EMBL" id="PWN60906.1"/>
    </source>
</evidence>
<feature type="transmembrane region" description="Helical" evidence="4">
    <location>
        <begin position="120"/>
        <end position="141"/>
    </location>
</feature>
<dbReference type="Proteomes" id="UP000236413">
    <property type="component" value="Unassembled WGS sequence"/>
</dbReference>
<feature type="transmembrane region" description="Helical" evidence="4">
    <location>
        <begin position="23"/>
        <end position="40"/>
    </location>
</feature>
<keyword evidence="1" id="KW-0805">Transcription regulation</keyword>